<name>D2VDF4_NAEGR</name>
<dbReference type="Proteomes" id="UP000006671">
    <property type="component" value="Unassembled WGS sequence"/>
</dbReference>
<evidence type="ECO:0000313" key="1">
    <source>
        <dbReference type="EMBL" id="EFC45133.1"/>
    </source>
</evidence>
<sequence length="433" mass="51152">MAKLESIFDLLINYSEETPEIQPTTLFDSLPDEIIQLILTFLLPDYHTITQQPKWWKKYFHTNDPNLKHEHFDPGNPETLLTLLSFASLNKFRFRIEFNEYFHEMFNASFKINALLSTKANPDSGNMTYQGDWGNLLREANLFGRYYLAKEIGCLTQLEDDDSDGSVNLPWEMVDIGEEEDIDEYMRNQMKLLETRYEEEEDYLIRYLVEMFGIKREFQPHFTSTVLVETISDSNKLDMSGKSLEVHISSNIDSQFWTEWESKWYDRLKSFIFATITIDKSFPIEPITFPDNIIELNIVTKTNSNPQFIFPNVRKLTITAYDSNSLHFINRTSFPKLTNLKLTIPIETRLNNREIFNELDSLCVEYNYFEYLNEDVEDFLNLKPKHLLTYQYALNPKKELNQIPRLYNHGEYNNIRVSLSDATLGTFYSMTYE</sequence>
<dbReference type="EMBL" id="GG738864">
    <property type="protein sequence ID" value="EFC45133.1"/>
    <property type="molecule type" value="Genomic_DNA"/>
</dbReference>
<dbReference type="GeneID" id="8850356"/>
<organism evidence="2">
    <name type="scientific">Naegleria gruberi</name>
    <name type="common">Amoeba</name>
    <dbReference type="NCBI Taxonomy" id="5762"/>
    <lineage>
        <taxon>Eukaryota</taxon>
        <taxon>Discoba</taxon>
        <taxon>Heterolobosea</taxon>
        <taxon>Tetramitia</taxon>
        <taxon>Eutetramitia</taxon>
        <taxon>Vahlkampfiidae</taxon>
        <taxon>Naegleria</taxon>
    </lineage>
</organism>
<dbReference type="RefSeq" id="XP_002677877.1">
    <property type="nucleotide sequence ID" value="XM_002677831.1"/>
</dbReference>
<dbReference type="AlphaFoldDB" id="D2VDF4"/>
<dbReference type="KEGG" id="ngr:NAEGRDRAFT_66823"/>
<dbReference type="VEuPathDB" id="AmoebaDB:NAEGRDRAFT_66823"/>
<dbReference type="InParanoid" id="D2VDF4"/>
<proteinExistence type="predicted"/>
<keyword evidence="2" id="KW-1185">Reference proteome</keyword>
<protein>
    <submittedName>
        <fullName evidence="1">Predicted protein</fullName>
    </submittedName>
</protein>
<reference evidence="1 2" key="1">
    <citation type="journal article" date="2010" name="Cell">
        <title>The genome of Naegleria gruberi illuminates early eukaryotic versatility.</title>
        <authorList>
            <person name="Fritz-Laylin L.K."/>
            <person name="Prochnik S.E."/>
            <person name="Ginger M.L."/>
            <person name="Dacks J.B."/>
            <person name="Carpenter M.L."/>
            <person name="Field M.C."/>
            <person name="Kuo A."/>
            <person name="Paredez A."/>
            <person name="Chapman J."/>
            <person name="Pham J."/>
            <person name="Shu S."/>
            <person name="Neupane R."/>
            <person name="Cipriano M."/>
            <person name="Mancuso J."/>
            <person name="Tu H."/>
            <person name="Salamov A."/>
            <person name="Lindquist E."/>
            <person name="Shapiro H."/>
            <person name="Lucas S."/>
            <person name="Grigoriev I.V."/>
            <person name="Cande W.Z."/>
            <person name="Fulton C."/>
            <person name="Rokhsar D.S."/>
            <person name="Dawson S.C."/>
        </authorList>
    </citation>
    <scope>NUCLEOTIDE SEQUENCE [LARGE SCALE GENOMIC DNA]</scope>
    <source>
        <strain evidence="1 2">NEG-M</strain>
    </source>
</reference>
<accession>D2VDF4</accession>
<gene>
    <name evidence="1" type="ORF">NAEGRDRAFT_66823</name>
</gene>
<evidence type="ECO:0000313" key="2">
    <source>
        <dbReference type="Proteomes" id="UP000006671"/>
    </source>
</evidence>